<feature type="domain" description="DUF6534" evidence="3">
    <location>
        <begin position="187"/>
        <end position="290"/>
    </location>
</feature>
<dbReference type="Pfam" id="PF20152">
    <property type="entry name" value="DUF6534"/>
    <property type="match status" value="1"/>
</dbReference>
<keyword evidence="2" id="KW-1133">Transmembrane helix</keyword>
<keyword evidence="5" id="KW-1185">Reference proteome</keyword>
<accession>A0AAW0E5J2</accession>
<feature type="compositionally biased region" description="Low complexity" evidence="1">
    <location>
        <begin position="310"/>
        <end position="320"/>
    </location>
</feature>
<feature type="transmembrane region" description="Helical" evidence="2">
    <location>
        <begin position="21"/>
        <end position="44"/>
    </location>
</feature>
<protein>
    <recommendedName>
        <fullName evidence="3">DUF6534 domain-containing protein</fullName>
    </recommendedName>
</protein>
<feature type="transmembrane region" description="Helical" evidence="2">
    <location>
        <begin position="56"/>
        <end position="81"/>
    </location>
</feature>
<keyword evidence="2" id="KW-0812">Transmembrane</keyword>
<evidence type="ECO:0000313" key="4">
    <source>
        <dbReference type="EMBL" id="KAK7060438.1"/>
    </source>
</evidence>
<name>A0AAW0E5J2_9AGAR</name>
<feature type="compositionally biased region" description="Basic and acidic residues" evidence="1">
    <location>
        <begin position="352"/>
        <end position="373"/>
    </location>
</feature>
<dbReference type="AlphaFoldDB" id="A0AAW0E5J2"/>
<evidence type="ECO:0000313" key="5">
    <source>
        <dbReference type="Proteomes" id="UP001383192"/>
    </source>
</evidence>
<feature type="transmembrane region" description="Helical" evidence="2">
    <location>
        <begin position="219"/>
        <end position="243"/>
    </location>
</feature>
<sequence length="373" mass="41490">MATEIQDNPLIVDLKDSYGCLLIGIFLSCVLYGASSLQAFIYFSRYWDTDSVKRKAFVAFVWLVDTANQCLVMQSVWPALIHRYGSLMEVGTIQPAITHHAWVSQLVAFCVQLFFIYRLWIFSHRNWFFAVPMFIMSLFQIVVVIPYNIIMQVFVFFVSQGQSNSQIAAHWATSVVMALRSVTAGEDVILACGMILLVLKDGMPEYRSTRRMMSRLIFLTANTGFWSAAVAIVEISLVNLSLLTTAHNFAHKLGCQVASFPSGIQFLVVEIPLCNIYVNTLLANLNAREYVRGDDFTEYNSTPSRLTARTGSGNNTSGGSNIYLGRLGSAKSGSQQIESPMVKIEAMAASDAGKKSQETELRPQRSFDGDQAV</sequence>
<organism evidence="4 5">
    <name type="scientific">Paramarasmius palmivorus</name>
    <dbReference type="NCBI Taxonomy" id="297713"/>
    <lineage>
        <taxon>Eukaryota</taxon>
        <taxon>Fungi</taxon>
        <taxon>Dikarya</taxon>
        <taxon>Basidiomycota</taxon>
        <taxon>Agaricomycotina</taxon>
        <taxon>Agaricomycetes</taxon>
        <taxon>Agaricomycetidae</taxon>
        <taxon>Agaricales</taxon>
        <taxon>Marasmiineae</taxon>
        <taxon>Marasmiaceae</taxon>
        <taxon>Paramarasmius</taxon>
    </lineage>
</organism>
<comment type="caution">
    <text evidence="4">The sequence shown here is derived from an EMBL/GenBank/DDBJ whole genome shotgun (WGS) entry which is preliminary data.</text>
</comment>
<feature type="region of interest" description="Disordered" evidence="1">
    <location>
        <begin position="348"/>
        <end position="373"/>
    </location>
</feature>
<dbReference type="PANTHER" id="PTHR40465:SF1">
    <property type="entry name" value="DUF6534 DOMAIN-CONTAINING PROTEIN"/>
    <property type="match status" value="1"/>
</dbReference>
<reference evidence="4 5" key="1">
    <citation type="submission" date="2024-01" db="EMBL/GenBank/DDBJ databases">
        <title>A draft genome for a cacao thread blight-causing isolate of Paramarasmius palmivorus.</title>
        <authorList>
            <person name="Baruah I.K."/>
            <person name="Bukari Y."/>
            <person name="Amoako-Attah I."/>
            <person name="Meinhardt L.W."/>
            <person name="Bailey B.A."/>
            <person name="Cohen S.P."/>
        </authorList>
    </citation>
    <scope>NUCLEOTIDE SEQUENCE [LARGE SCALE GENOMIC DNA]</scope>
    <source>
        <strain evidence="4 5">GH-12</strain>
    </source>
</reference>
<feature type="region of interest" description="Disordered" evidence="1">
    <location>
        <begin position="301"/>
        <end position="320"/>
    </location>
</feature>
<evidence type="ECO:0000256" key="1">
    <source>
        <dbReference type="SAM" id="MobiDB-lite"/>
    </source>
</evidence>
<dbReference type="EMBL" id="JAYKXP010000003">
    <property type="protein sequence ID" value="KAK7060438.1"/>
    <property type="molecule type" value="Genomic_DNA"/>
</dbReference>
<dbReference type="Proteomes" id="UP001383192">
    <property type="component" value="Unassembled WGS sequence"/>
</dbReference>
<gene>
    <name evidence="4" type="ORF">VNI00_001203</name>
</gene>
<feature type="transmembrane region" description="Helical" evidence="2">
    <location>
        <begin position="101"/>
        <end position="120"/>
    </location>
</feature>
<dbReference type="PANTHER" id="PTHR40465">
    <property type="entry name" value="CHROMOSOME 1, WHOLE GENOME SHOTGUN SEQUENCE"/>
    <property type="match status" value="1"/>
</dbReference>
<keyword evidence="2" id="KW-0472">Membrane</keyword>
<evidence type="ECO:0000256" key="2">
    <source>
        <dbReference type="SAM" id="Phobius"/>
    </source>
</evidence>
<proteinExistence type="predicted"/>
<evidence type="ECO:0000259" key="3">
    <source>
        <dbReference type="Pfam" id="PF20152"/>
    </source>
</evidence>
<dbReference type="InterPro" id="IPR045339">
    <property type="entry name" value="DUF6534"/>
</dbReference>
<feature type="transmembrane region" description="Helical" evidence="2">
    <location>
        <begin position="127"/>
        <end position="157"/>
    </location>
</feature>